<dbReference type="InterPro" id="IPR038770">
    <property type="entry name" value="Na+/solute_symporter_sf"/>
</dbReference>
<dbReference type="OrthoDB" id="9798064at2"/>
<organism evidence="9 10">
    <name type="scientific">Clostridium beijerinckii</name>
    <name type="common">Clostridium MP</name>
    <dbReference type="NCBI Taxonomy" id="1520"/>
    <lineage>
        <taxon>Bacteria</taxon>
        <taxon>Bacillati</taxon>
        <taxon>Bacillota</taxon>
        <taxon>Clostridia</taxon>
        <taxon>Eubacteriales</taxon>
        <taxon>Clostridiaceae</taxon>
        <taxon>Clostridium</taxon>
    </lineage>
</organism>
<evidence type="ECO:0000256" key="1">
    <source>
        <dbReference type="ARBA" id="ARBA00004651"/>
    </source>
</evidence>
<evidence type="ECO:0000256" key="3">
    <source>
        <dbReference type="ARBA" id="ARBA00022448"/>
    </source>
</evidence>
<dbReference type="Proteomes" id="UP000031866">
    <property type="component" value="Chromosome"/>
</dbReference>
<name>A0A0B5QNB1_CLOBE</name>
<keyword evidence="7 8" id="KW-0472">Membrane</keyword>
<keyword evidence="4" id="KW-1003">Cell membrane</keyword>
<dbReference type="GO" id="GO:0005886">
    <property type="term" value="C:plasma membrane"/>
    <property type="evidence" value="ECO:0007669"/>
    <property type="project" value="UniProtKB-SubCell"/>
</dbReference>
<feature type="transmembrane region" description="Helical" evidence="8">
    <location>
        <begin position="200"/>
        <end position="220"/>
    </location>
</feature>
<dbReference type="Pfam" id="PF03547">
    <property type="entry name" value="Mem_trans"/>
    <property type="match status" value="1"/>
</dbReference>
<evidence type="ECO:0000256" key="2">
    <source>
        <dbReference type="ARBA" id="ARBA00010145"/>
    </source>
</evidence>
<evidence type="ECO:0000256" key="7">
    <source>
        <dbReference type="ARBA" id="ARBA00023136"/>
    </source>
</evidence>
<dbReference type="KEGG" id="cbei:LF65_01725"/>
<evidence type="ECO:0000256" key="5">
    <source>
        <dbReference type="ARBA" id="ARBA00022692"/>
    </source>
</evidence>
<dbReference type="AlphaFoldDB" id="A0A0B5QNB1"/>
<protein>
    <submittedName>
        <fullName evidence="9">Malate transporter</fullName>
    </submittedName>
</protein>
<dbReference type="PANTHER" id="PTHR36838:SF1">
    <property type="entry name" value="SLR1864 PROTEIN"/>
    <property type="match status" value="1"/>
</dbReference>
<reference evidence="10" key="1">
    <citation type="submission" date="2014-12" db="EMBL/GenBank/DDBJ databases">
        <title>Genome sequence of Clostridium beijerinckii strain 59B.</title>
        <authorList>
            <person name="Little G.T."/>
            <person name="Minton N.P."/>
        </authorList>
    </citation>
    <scope>NUCLEOTIDE SEQUENCE [LARGE SCALE GENOMIC DNA]</scope>
    <source>
        <strain evidence="10">59B</strain>
    </source>
</reference>
<keyword evidence="3" id="KW-0813">Transport</keyword>
<keyword evidence="6 8" id="KW-1133">Transmembrane helix</keyword>
<dbReference type="STRING" id="1520.LF65_01725"/>
<feature type="transmembrane region" description="Helical" evidence="8">
    <location>
        <begin position="232"/>
        <end position="254"/>
    </location>
</feature>
<evidence type="ECO:0000256" key="8">
    <source>
        <dbReference type="SAM" id="Phobius"/>
    </source>
</evidence>
<comment type="subcellular location">
    <subcellularLocation>
        <location evidence="1">Cell membrane</location>
        <topology evidence="1">Multi-pass membrane protein</topology>
    </subcellularLocation>
</comment>
<keyword evidence="5 8" id="KW-0812">Transmembrane</keyword>
<proteinExistence type="inferred from homology"/>
<dbReference type="PANTHER" id="PTHR36838">
    <property type="entry name" value="AUXIN EFFLUX CARRIER FAMILY PROTEIN"/>
    <property type="match status" value="1"/>
</dbReference>
<dbReference type="Gene3D" id="1.20.1530.20">
    <property type="match status" value="1"/>
</dbReference>
<evidence type="ECO:0000313" key="9">
    <source>
        <dbReference type="EMBL" id="AJG98328.1"/>
    </source>
</evidence>
<evidence type="ECO:0000256" key="6">
    <source>
        <dbReference type="ARBA" id="ARBA00022989"/>
    </source>
</evidence>
<evidence type="ECO:0000256" key="4">
    <source>
        <dbReference type="ARBA" id="ARBA00022475"/>
    </source>
</evidence>
<evidence type="ECO:0000313" key="10">
    <source>
        <dbReference type="Proteomes" id="UP000031866"/>
    </source>
</evidence>
<dbReference type="InterPro" id="IPR004776">
    <property type="entry name" value="Mem_transp_PIN-like"/>
</dbReference>
<feature type="transmembrane region" description="Helical" evidence="8">
    <location>
        <begin position="6"/>
        <end position="24"/>
    </location>
</feature>
<feature type="transmembrane region" description="Helical" evidence="8">
    <location>
        <begin position="66"/>
        <end position="87"/>
    </location>
</feature>
<accession>A0A0B5QNB1</accession>
<dbReference type="EMBL" id="CP010086">
    <property type="protein sequence ID" value="AJG98328.1"/>
    <property type="molecule type" value="Genomic_DNA"/>
</dbReference>
<gene>
    <name evidence="9" type="ORF">LF65_01725</name>
</gene>
<feature type="transmembrane region" description="Helical" evidence="8">
    <location>
        <begin position="288"/>
        <end position="310"/>
    </location>
</feature>
<feature type="transmembrane region" description="Helical" evidence="8">
    <location>
        <begin position="169"/>
        <end position="188"/>
    </location>
</feature>
<feature type="transmembrane region" description="Helical" evidence="8">
    <location>
        <begin position="131"/>
        <end position="149"/>
    </location>
</feature>
<dbReference type="GO" id="GO:0055085">
    <property type="term" value="P:transmembrane transport"/>
    <property type="evidence" value="ECO:0007669"/>
    <property type="project" value="InterPro"/>
</dbReference>
<sequence>MVIFNALGSVFSIVLMISTGFFLSHKGWFDEKTSKLFSKLVCNLAIPCLMISQFTESFDKEKLLSLGGGLFAPFTSMAIGYIIAVIISKAIKVDKKRIGTFRSMFFVSNSIFIGLPVNMALFGEKSIPNVLLYYIANTTFFWTLGVYEISRDGDSTNANIFSFDTIKRIMSPPLLSFTFAVLLILLDIHLPKFVLDTCKYFGNLTTPLAMLFIGITIHSVNFKEFRFSWDMLAIILGRFIISPILILLLCNFANTPLLMKEVFVIQAAMPVMTNTAIVSKRYNADYEYATINTIITTIFSLIVIPIYMLLLT</sequence>
<comment type="similarity">
    <text evidence="2">Belongs to the auxin efflux carrier (TC 2.A.69) family.</text>
</comment>
<feature type="transmembrane region" description="Helical" evidence="8">
    <location>
        <begin position="99"/>
        <end position="119"/>
    </location>
</feature>
<dbReference type="RefSeq" id="WP_041895660.1">
    <property type="nucleotide sequence ID" value="NZ_CP010086.2"/>
</dbReference>